<dbReference type="AlphaFoldDB" id="A0A5S5C8V4"/>
<dbReference type="InterPro" id="IPR012347">
    <property type="entry name" value="Ferritin-like"/>
</dbReference>
<evidence type="ECO:0000313" key="1">
    <source>
        <dbReference type="EMBL" id="TYP74760.1"/>
    </source>
</evidence>
<evidence type="ECO:0000313" key="2">
    <source>
        <dbReference type="Proteomes" id="UP000323257"/>
    </source>
</evidence>
<dbReference type="Gene3D" id="1.20.1260.10">
    <property type="match status" value="1"/>
</dbReference>
<dbReference type="Pfam" id="PF11553">
    <property type="entry name" value="DUF3231"/>
    <property type="match status" value="1"/>
</dbReference>
<sequence length="172" mass="19195">MHKQSFFNGLLGDKRPLLGVEISQIFANLQFNTLKAVLLVGFAQVADSQQIRDYFLRGKNINHKQNRDLLNVLSKEDLPATIPPQYTITTSTVSPFSDKLMLFFVTSLSSAKARNFGDSIAVSPRHDLSVTYAKLFAETGNYAEDGGNIMIENGWMEQPPHAPDRHKLAVKT</sequence>
<comment type="caution">
    <text evidence="1">The sequence shown here is derived from an EMBL/GenBank/DDBJ whole genome shotgun (WGS) entry which is preliminary data.</text>
</comment>
<reference evidence="1 2" key="1">
    <citation type="submission" date="2019-07" db="EMBL/GenBank/DDBJ databases">
        <title>Genomic Encyclopedia of Type Strains, Phase III (KMG-III): the genomes of soil and plant-associated and newly described type strains.</title>
        <authorList>
            <person name="Whitman W."/>
        </authorList>
    </citation>
    <scope>NUCLEOTIDE SEQUENCE [LARGE SCALE GENOMIC DNA]</scope>
    <source>
        <strain evidence="1 2">BL24</strain>
    </source>
</reference>
<keyword evidence="2" id="KW-1185">Reference proteome</keyword>
<dbReference type="InterPro" id="IPR021617">
    <property type="entry name" value="DUF3231"/>
</dbReference>
<dbReference type="RefSeq" id="WP_246183389.1">
    <property type="nucleotide sequence ID" value="NZ_VNHS01000005.1"/>
</dbReference>
<dbReference type="Proteomes" id="UP000323257">
    <property type="component" value="Unassembled WGS sequence"/>
</dbReference>
<proteinExistence type="predicted"/>
<accession>A0A5S5C8V4</accession>
<gene>
    <name evidence="1" type="ORF">BCM02_105305</name>
</gene>
<dbReference type="EMBL" id="VNHS01000005">
    <property type="protein sequence ID" value="TYP74760.1"/>
    <property type="molecule type" value="Genomic_DNA"/>
</dbReference>
<organism evidence="1 2">
    <name type="scientific">Paenibacillus methanolicus</name>
    <dbReference type="NCBI Taxonomy" id="582686"/>
    <lineage>
        <taxon>Bacteria</taxon>
        <taxon>Bacillati</taxon>
        <taxon>Bacillota</taxon>
        <taxon>Bacilli</taxon>
        <taxon>Bacillales</taxon>
        <taxon>Paenibacillaceae</taxon>
        <taxon>Paenibacillus</taxon>
    </lineage>
</organism>
<protein>
    <submittedName>
        <fullName evidence="1">Uncharacterized protein DUF3231</fullName>
    </submittedName>
</protein>
<name>A0A5S5C8V4_9BACL</name>